<feature type="compositionally biased region" description="Low complexity" evidence="1">
    <location>
        <begin position="266"/>
        <end position="306"/>
    </location>
</feature>
<accession>A0ABP0UL38</accession>
<proteinExistence type="predicted"/>
<protein>
    <submittedName>
        <fullName evidence="2">Uncharacterized protein</fullName>
    </submittedName>
</protein>
<dbReference type="PANTHER" id="PTHR33563">
    <property type="match status" value="1"/>
</dbReference>
<dbReference type="InterPro" id="IPR002812">
    <property type="entry name" value="DHQS"/>
</dbReference>
<evidence type="ECO:0000256" key="1">
    <source>
        <dbReference type="SAM" id="MobiDB-lite"/>
    </source>
</evidence>
<keyword evidence="3" id="KW-1185">Reference proteome</keyword>
<name>A0ABP0UL38_9BRYO</name>
<gene>
    <name evidence="2" type="ORF">CSSPTR1EN2_LOCUS17230</name>
</gene>
<organism evidence="2 3">
    <name type="scientific">Sphagnum troendelagicum</name>
    <dbReference type="NCBI Taxonomy" id="128251"/>
    <lineage>
        <taxon>Eukaryota</taxon>
        <taxon>Viridiplantae</taxon>
        <taxon>Streptophyta</taxon>
        <taxon>Embryophyta</taxon>
        <taxon>Bryophyta</taxon>
        <taxon>Sphagnophytina</taxon>
        <taxon>Sphagnopsida</taxon>
        <taxon>Sphagnales</taxon>
        <taxon>Sphagnaceae</taxon>
        <taxon>Sphagnum</taxon>
    </lineage>
</organism>
<dbReference type="Proteomes" id="UP001497512">
    <property type="component" value="Chromosome 4"/>
</dbReference>
<sequence length="306" mass="33402">MLRPISPPPRSEPHQPHLLSKLSIQDRHTLPKKLSMFNSEPTTAAASCEIEEETEGRAPDHAADHTAETAAAASSKVVVVLDAEKKPSITALDWAMSEVCKEGDEITVLAYLQHIMSPMGHKMVADLERFIGVNEACLVMTTSEKLDAIEYKMKETGRRQACQKRKIKLEVQIAPGSVAKSVIVREITAINATWVIFEKNTINDRKYFTEYLTSQNVVRMKSDGRSVDTICLPNQSLQTSVSMASELSSYSSVNSPTKTLELPTISSAVPPLSSPPSSSVSSSLWGRLKSSMGSRHNSNSSPTTSS</sequence>
<feature type="region of interest" description="Disordered" evidence="1">
    <location>
        <begin position="265"/>
        <end position="306"/>
    </location>
</feature>
<dbReference type="PANTHER" id="PTHR33563:SF6">
    <property type="entry name" value="USPA DOMAIN-CONTAINING PROTEIN"/>
    <property type="match status" value="1"/>
</dbReference>
<evidence type="ECO:0000313" key="3">
    <source>
        <dbReference type="Proteomes" id="UP001497512"/>
    </source>
</evidence>
<reference evidence="2" key="1">
    <citation type="submission" date="2024-02" db="EMBL/GenBank/DDBJ databases">
        <authorList>
            <consortium name="ELIXIR-Norway"/>
            <consortium name="Elixir Norway"/>
        </authorList>
    </citation>
    <scope>NUCLEOTIDE SEQUENCE</scope>
</reference>
<dbReference type="EMBL" id="OZ019896">
    <property type="protein sequence ID" value="CAK9224235.1"/>
    <property type="molecule type" value="Genomic_DNA"/>
</dbReference>
<evidence type="ECO:0000313" key="2">
    <source>
        <dbReference type="EMBL" id="CAK9224235.1"/>
    </source>
</evidence>